<comment type="cofactor">
    <cofactor evidence="6">
        <name>Mg(2+)</name>
        <dbReference type="ChEBI" id="CHEBI:18420"/>
    </cofactor>
</comment>
<dbReference type="InterPro" id="IPR008226">
    <property type="entry name" value="Mini3_fam"/>
</dbReference>
<dbReference type="Proteomes" id="UP000246114">
    <property type="component" value="Unassembled WGS sequence"/>
</dbReference>
<dbReference type="GO" id="GO:0019843">
    <property type="term" value="F:rRNA binding"/>
    <property type="evidence" value="ECO:0007669"/>
    <property type="project" value="UniProtKB-UniRule"/>
</dbReference>
<dbReference type="EMBL" id="FOOE01000034">
    <property type="protein sequence ID" value="SFG20855.1"/>
    <property type="molecule type" value="Genomic_DNA"/>
</dbReference>
<dbReference type="GeneID" id="90546209"/>
<gene>
    <name evidence="6" type="primary">mrnC</name>
    <name evidence="8" type="ORF">DBY38_05345</name>
    <name evidence="9" type="ORF">SAMN04487885_1347</name>
</gene>
<feature type="domain" description="RNase III" evidence="7">
    <location>
        <begin position="4"/>
        <end position="138"/>
    </location>
</feature>
<dbReference type="Proteomes" id="UP000182135">
    <property type="component" value="Unassembled WGS sequence"/>
</dbReference>
<dbReference type="AlphaFoldDB" id="A0A1I2PX67"/>
<evidence type="ECO:0000256" key="6">
    <source>
        <dbReference type="HAMAP-Rule" id="MF_01468"/>
    </source>
</evidence>
<dbReference type="InterPro" id="IPR000999">
    <property type="entry name" value="RNase_III_dom"/>
</dbReference>
<evidence type="ECO:0000313" key="9">
    <source>
        <dbReference type="EMBL" id="SFG20855.1"/>
    </source>
</evidence>
<evidence type="ECO:0000256" key="3">
    <source>
        <dbReference type="ARBA" id="ARBA00022722"/>
    </source>
</evidence>
<evidence type="ECO:0000313" key="8">
    <source>
        <dbReference type="EMBL" id="PWL54089.1"/>
    </source>
</evidence>
<dbReference type="Gene3D" id="1.10.1520.10">
    <property type="entry name" value="Ribonuclease III domain"/>
    <property type="match status" value="1"/>
</dbReference>
<dbReference type="EMBL" id="QAMZ01000027">
    <property type="protein sequence ID" value="PWL54089.1"/>
    <property type="molecule type" value="Genomic_DNA"/>
</dbReference>
<dbReference type="GO" id="GO:0004525">
    <property type="term" value="F:ribonuclease III activity"/>
    <property type="evidence" value="ECO:0007669"/>
    <property type="project" value="InterPro"/>
</dbReference>
<proteinExistence type="inferred from homology"/>
<keyword evidence="4 6" id="KW-0255">Endonuclease</keyword>
<dbReference type="RefSeq" id="WP_027639729.1">
    <property type="nucleotide sequence ID" value="NZ_BAAACD010000022.1"/>
</dbReference>
<dbReference type="SUPFAM" id="SSF69065">
    <property type="entry name" value="RNase III domain-like"/>
    <property type="match status" value="1"/>
</dbReference>
<feature type="active site" evidence="6">
    <location>
        <position position="28"/>
    </location>
</feature>
<evidence type="ECO:0000313" key="10">
    <source>
        <dbReference type="Proteomes" id="UP000182135"/>
    </source>
</evidence>
<dbReference type="SMART" id="SM00535">
    <property type="entry name" value="RIBOc"/>
    <property type="match status" value="1"/>
</dbReference>
<keyword evidence="6" id="KW-0460">Magnesium</keyword>
<keyword evidence="2 6" id="KW-0698">rRNA processing</keyword>
<protein>
    <recommendedName>
        <fullName evidence="6">Mini-ribonuclease 3</fullName>
        <shortName evidence="6">Mini-3</shortName>
        <shortName evidence="6">Mini-RNase 3</shortName>
        <ecNumber evidence="6">3.1.26.-</ecNumber>
    </recommendedName>
    <alternativeName>
        <fullName evidence="6">Mini-RNase III</fullName>
        <shortName evidence="6">Mini-III</shortName>
    </alternativeName>
</protein>
<dbReference type="InterPro" id="IPR036389">
    <property type="entry name" value="RNase_III_sf"/>
</dbReference>
<evidence type="ECO:0000256" key="2">
    <source>
        <dbReference type="ARBA" id="ARBA00022552"/>
    </source>
</evidence>
<keyword evidence="3 6" id="KW-0540">Nuclease</keyword>
<dbReference type="EC" id="3.1.26.-" evidence="6"/>
<keyword evidence="6" id="KW-0699">rRNA-binding</keyword>
<comment type="function">
    <text evidence="6">Involved in correct processing of both the 5' and 3' ends of 23S rRNA precursor. Processes 30S rRNA precursor transcript even in absence of ribonuclease 3 (Rnc); Rnc processes 30S rRNA into smaller rRNA precursors.</text>
</comment>
<name>A0A1I2PX67_9CLOT</name>
<evidence type="ECO:0000313" key="11">
    <source>
        <dbReference type="Proteomes" id="UP000246114"/>
    </source>
</evidence>
<dbReference type="PIRSF" id="PIRSF005520">
    <property type="entry name" value="UCP005520"/>
    <property type="match status" value="1"/>
</dbReference>
<dbReference type="OrthoDB" id="46571at2"/>
<evidence type="ECO:0000256" key="5">
    <source>
        <dbReference type="ARBA" id="ARBA00022801"/>
    </source>
</evidence>
<dbReference type="HAMAP" id="MF_01468">
    <property type="entry name" value="RNase_Mini_III"/>
    <property type="match status" value="1"/>
</dbReference>
<evidence type="ECO:0000259" key="7">
    <source>
        <dbReference type="SMART" id="SM00535"/>
    </source>
</evidence>
<dbReference type="CDD" id="cd00593">
    <property type="entry name" value="RIBOc"/>
    <property type="match status" value="1"/>
</dbReference>
<dbReference type="Pfam" id="PF00636">
    <property type="entry name" value="Ribonuclease_3"/>
    <property type="match status" value="1"/>
</dbReference>
<dbReference type="eggNOG" id="COG1939">
    <property type="taxonomic scope" value="Bacteria"/>
</dbReference>
<evidence type="ECO:0000256" key="4">
    <source>
        <dbReference type="ARBA" id="ARBA00022759"/>
    </source>
</evidence>
<comment type="subunit">
    <text evidence="6">Homodimer.</text>
</comment>
<keyword evidence="6" id="KW-0694">RNA-binding</keyword>
<reference evidence="8 11" key="2">
    <citation type="submission" date="2018-03" db="EMBL/GenBank/DDBJ databases">
        <title>The uncultured portion of the human microbiome is neutrally assembled.</title>
        <authorList>
            <person name="Jeraldo P."/>
            <person name="Boardman L."/>
            <person name="White B.A."/>
            <person name="Nelson H."/>
            <person name="Goldenfeld N."/>
            <person name="Chia N."/>
        </authorList>
    </citation>
    <scope>NUCLEOTIDE SEQUENCE [LARGE SCALE GENOMIC DNA]</scope>
    <source>
        <strain evidence="8">CIM:MAG 903</strain>
    </source>
</reference>
<sequence length="141" mass="16232">MSNNFLHETLTVEEARQISPLNLAFIGDGVYELYIRDYILKNHKKMSAHKLHLNAISYVKASAQSDIIKDLEDNLTDEEIGIYKRGRNAKSPTVPKNADVREYRNATGLEALVGFLYLTDQKERLEELMCKMIESRKNDIK</sequence>
<organism evidence="9 10">
    <name type="scientific">Clostridium cadaveris</name>
    <dbReference type="NCBI Taxonomy" id="1529"/>
    <lineage>
        <taxon>Bacteria</taxon>
        <taxon>Bacillati</taxon>
        <taxon>Bacillota</taxon>
        <taxon>Clostridia</taxon>
        <taxon>Eubacteriales</taxon>
        <taxon>Clostridiaceae</taxon>
        <taxon>Clostridium</taxon>
    </lineage>
</organism>
<keyword evidence="5 6" id="KW-0378">Hydrolase</keyword>
<keyword evidence="1 6" id="KW-0690">Ribosome biogenesis</keyword>
<dbReference type="STRING" id="1529.SAMN04487885_1347"/>
<comment type="similarity">
    <text evidence="6">Belongs to the MrnC RNase family.</text>
</comment>
<comment type="subcellular location">
    <subcellularLocation>
        <location evidence="6">Cytoplasm</location>
    </subcellularLocation>
</comment>
<accession>A0A1I2PX67</accession>
<keyword evidence="6" id="KW-0963">Cytoplasm</keyword>
<reference evidence="9 10" key="1">
    <citation type="submission" date="2016-10" db="EMBL/GenBank/DDBJ databases">
        <authorList>
            <person name="de Groot N.N."/>
        </authorList>
    </citation>
    <scope>NUCLEOTIDE SEQUENCE [LARGE SCALE GENOMIC DNA]</scope>
    <source>
        <strain evidence="9 10">NLAE-zl-G419</strain>
    </source>
</reference>
<evidence type="ECO:0000256" key="1">
    <source>
        <dbReference type="ARBA" id="ARBA00022517"/>
    </source>
</evidence>
<dbReference type="PANTHER" id="PTHR34276">
    <property type="entry name" value="MINI-RIBONUCLEASE 3"/>
    <property type="match status" value="1"/>
</dbReference>
<dbReference type="GO" id="GO:0006364">
    <property type="term" value="P:rRNA processing"/>
    <property type="evidence" value="ECO:0007669"/>
    <property type="project" value="UniProtKB-UniRule"/>
</dbReference>
<dbReference type="PANTHER" id="PTHR34276:SF1">
    <property type="entry name" value="MINI-RIBONUCLEASE 3"/>
    <property type="match status" value="1"/>
</dbReference>
<keyword evidence="10" id="KW-1185">Reference proteome</keyword>
<dbReference type="GO" id="GO:0005737">
    <property type="term" value="C:cytoplasm"/>
    <property type="evidence" value="ECO:0007669"/>
    <property type="project" value="UniProtKB-SubCell"/>
</dbReference>